<feature type="compositionally biased region" description="Basic and acidic residues" evidence="1">
    <location>
        <begin position="255"/>
        <end position="418"/>
    </location>
</feature>
<dbReference type="EMBL" id="BGPR01007931">
    <property type="protein sequence ID" value="GBN30529.1"/>
    <property type="molecule type" value="Genomic_DNA"/>
</dbReference>
<dbReference type="AlphaFoldDB" id="A0A4Y2MVH5"/>
<gene>
    <name evidence="3" type="ORF">AVEN_163637_1</name>
</gene>
<feature type="compositionally biased region" description="Basic and acidic residues" evidence="1">
    <location>
        <begin position="196"/>
        <end position="242"/>
    </location>
</feature>
<dbReference type="OrthoDB" id="6437952at2759"/>
<feature type="transmembrane region" description="Helical" evidence="2">
    <location>
        <begin position="12"/>
        <end position="37"/>
    </location>
</feature>
<sequence length="875" mass="103729">MGFPKSTSSTRCRYAACFALGFVVASLVLVAMFWIIWCYMGLTIVQISDTQRRAIVNYSYTTSKPPTTSSPNNRTEVDGALEGSLNAISKSPVTPPTQPRRRSDSTADLAKGDFASRPQGGASQNSTRRESVTSSVTSSTHERKSSILHRGEEEGLHTRKVSTSNTENRAPGKSLPEIKPTETYASAQSDPLPTAPKEERRPISRDSDRKDEVQSSRPSYRDPDFEREPPPRRSDPGRRRYDDEDDFYDRGSPSRYDKRDRGRDTDDRYSKGDTRLYPDERPRLDDRYPPRDSDRRRGDDRDREDRYRDRDDSDREDRYRDRIDRDREDRFRDKEDRHRDYDDRYTDRDRPYLDDDRNRRRDDRYDDRYPSRNDRYRPRYPADDDRSRDRPYDDRRDRVIARDEEDRYTLSTDRDSREPIMSSRADIPSDRKSGRPDDARRPSDYDAPFRDRPRTSYDDESRTIDRYPNRDNEYLRPSKYDDRDRISPTRTREKAYVSRSTVPLSRSSDDAYKSGSSIIDGRKRDDDRYSSSRDRTRYYGDDNRRVDESRYISPSSVRETDSSRRDDYPTRSSDDKKLDDIGLERRSYSAEEEEEYRRQNSRTRYYDDTNRKPSEDSRRDYRTDDEYSRSRTDDDEYRRSKPRGDYDTDISRGSDRYDRPIDDDGRPSRRYLPEYDEPRRRSDADIGLRKESYPRDVIDEDRKLLRRPEGRSPEEDRRYDEDIPPRRTKYDDAIDDRSLRPTVDRASEEGRRRYKDDVPSNPDDSPRRVPLRTDKREPFVGSSTSQRDVVVREKRYHNSGRPFEDSGIEERPINAKDVIEAALKHPDAPNQNPREVFYPVFDPRLSNLTATDNIPLSDRRGTTITSRRRRSRRTY</sequence>
<proteinExistence type="predicted"/>
<dbReference type="Proteomes" id="UP000499080">
    <property type="component" value="Unassembled WGS sequence"/>
</dbReference>
<organism evidence="3 4">
    <name type="scientific">Araneus ventricosus</name>
    <name type="common">Orbweaver spider</name>
    <name type="synonym">Epeira ventricosa</name>
    <dbReference type="NCBI Taxonomy" id="182803"/>
    <lineage>
        <taxon>Eukaryota</taxon>
        <taxon>Metazoa</taxon>
        <taxon>Ecdysozoa</taxon>
        <taxon>Arthropoda</taxon>
        <taxon>Chelicerata</taxon>
        <taxon>Arachnida</taxon>
        <taxon>Araneae</taxon>
        <taxon>Araneomorphae</taxon>
        <taxon>Entelegynae</taxon>
        <taxon>Araneoidea</taxon>
        <taxon>Araneidae</taxon>
        <taxon>Araneus</taxon>
    </lineage>
</organism>
<feature type="compositionally biased region" description="Basic residues" evidence="1">
    <location>
        <begin position="866"/>
        <end position="875"/>
    </location>
</feature>
<protein>
    <submittedName>
        <fullName evidence="3">Uncharacterized protein</fullName>
    </submittedName>
</protein>
<keyword evidence="2" id="KW-0472">Membrane</keyword>
<evidence type="ECO:0000313" key="4">
    <source>
        <dbReference type="Proteomes" id="UP000499080"/>
    </source>
</evidence>
<accession>A0A4Y2MVH5</accession>
<reference evidence="3 4" key="1">
    <citation type="journal article" date="2019" name="Sci. Rep.">
        <title>Orb-weaving spider Araneus ventricosus genome elucidates the spidroin gene catalogue.</title>
        <authorList>
            <person name="Kono N."/>
            <person name="Nakamura H."/>
            <person name="Ohtoshi R."/>
            <person name="Moran D.A.P."/>
            <person name="Shinohara A."/>
            <person name="Yoshida Y."/>
            <person name="Fujiwara M."/>
            <person name="Mori M."/>
            <person name="Tomita M."/>
            <person name="Arakawa K."/>
        </authorList>
    </citation>
    <scope>NUCLEOTIDE SEQUENCE [LARGE SCALE GENOMIC DNA]</scope>
</reference>
<keyword evidence="4" id="KW-1185">Reference proteome</keyword>
<feature type="compositionally biased region" description="Basic and acidic residues" evidence="1">
    <location>
        <begin position="558"/>
        <end position="589"/>
    </location>
</feature>
<evidence type="ECO:0000256" key="1">
    <source>
        <dbReference type="SAM" id="MobiDB-lite"/>
    </source>
</evidence>
<name>A0A4Y2MVH5_ARAVE</name>
<feature type="compositionally biased region" description="Basic and acidic residues" evidence="1">
    <location>
        <begin position="604"/>
        <end position="778"/>
    </location>
</feature>
<keyword evidence="2" id="KW-0812">Transmembrane</keyword>
<feature type="region of interest" description="Disordered" evidence="1">
    <location>
        <begin position="852"/>
        <end position="875"/>
    </location>
</feature>
<comment type="caution">
    <text evidence="3">The sequence shown here is derived from an EMBL/GenBank/DDBJ whole genome shotgun (WGS) entry which is preliminary data.</text>
</comment>
<keyword evidence="2" id="KW-1133">Transmembrane helix</keyword>
<evidence type="ECO:0000313" key="3">
    <source>
        <dbReference type="EMBL" id="GBN30529.1"/>
    </source>
</evidence>
<feature type="compositionally biased region" description="Basic and acidic residues" evidence="1">
    <location>
        <begin position="427"/>
        <end position="496"/>
    </location>
</feature>
<feature type="compositionally biased region" description="Basic and acidic residues" evidence="1">
    <location>
        <begin position="140"/>
        <end position="157"/>
    </location>
</feature>
<evidence type="ECO:0000256" key="2">
    <source>
        <dbReference type="SAM" id="Phobius"/>
    </source>
</evidence>
<feature type="compositionally biased region" description="Basic and acidic residues" evidence="1">
    <location>
        <begin position="520"/>
        <end position="550"/>
    </location>
</feature>
<feature type="compositionally biased region" description="Low complexity" evidence="1">
    <location>
        <begin position="61"/>
        <end position="73"/>
    </location>
</feature>
<feature type="region of interest" description="Disordered" evidence="1">
    <location>
        <begin position="61"/>
        <end position="809"/>
    </location>
</feature>